<sequence length="53" mass="5502">MKQSSTAKASAPVVAPVPRVKLQPTSAPLSKHAPASASASYAPRSCSRFIYCV</sequence>
<organism evidence="2">
    <name type="scientific">Lysobacter firmicutimachus</name>
    <dbReference type="NCBI Taxonomy" id="1792846"/>
    <lineage>
        <taxon>Bacteria</taxon>
        <taxon>Pseudomonadati</taxon>
        <taxon>Pseudomonadota</taxon>
        <taxon>Gammaproteobacteria</taxon>
        <taxon>Lysobacterales</taxon>
        <taxon>Lysobacteraceae</taxon>
        <taxon>Lysobacter</taxon>
    </lineage>
</organism>
<reference evidence="2" key="2">
    <citation type="submission" date="2024-06" db="EMBL/GenBank/DDBJ databases">
        <authorList>
            <person name="Li S."/>
        </authorList>
    </citation>
    <scope>NUCLEOTIDE SEQUENCE</scope>
    <source>
        <strain evidence="2">SR10</strain>
    </source>
</reference>
<dbReference type="RefSeq" id="WP_336130663.1">
    <property type="nucleotide sequence ID" value="NZ_CP159925.1"/>
</dbReference>
<dbReference type="EMBL" id="JBANDL010000002">
    <property type="protein sequence ID" value="MEI2453302.1"/>
    <property type="molecule type" value="Genomic_DNA"/>
</dbReference>
<evidence type="ECO:0000313" key="3">
    <source>
        <dbReference type="Proteomes" id="UP001387215"/>
    </source>
</evidence>
<dbReference type="AlphaFoldDB" id="A0AAU8MWN7"/>
<protein>
    <submittedName>
        <fullName evidence="2">Uncharacterized protein</fullName>
    </submittedName>
</protein>
<evidence type="ECO:0000313" key="1">
    <source>
        <dbReference type="EMBL" id="MEI2453302.1"/>
    </source>
</evidence>
<keyword evidence="3" id="KW-1185">Reference proteome</keyword>
<reference evidence="1 3" key="1">
    <citation type="submission" date="2024-02" db="EMBL/GenBank/DDBJ databases">
        <title>Lysobacter Genome Sequencing and Mining.</title>
        <authorList>
            <person name="Bierman J."/>
            <person name="Walker M.C."/>
        </authorList>
    </citation>
    <scope>NUCLEOTIDE SEQUENCE [LARGE SCALE GENOMIC DNA]</scope>
    <source>
        <strain evidence="1 3">PB6250</strain>
    </source>
</reference>
<gene>
    <name evidence="2" type="ORF">ABU614_07875</name>
    <name evidence="1" type="ORF">V2J18_01275</name>
</gene>
<name>A0AAU8MWN7_9GAMM</name>
<accession>A0AAU8MWN7</accession>
<evidence type="ECO:0000313" key="2">
    <source>
        <dbReference type="EMBL" id="XCO76688.1"/>
    </source>
</evidence>
<dbReference type="Proteomes" id="UP001387215">
    <property type="component" value="Unassembled WGS sequence"/>
</dbReference>
<dbReference type="EMBL" id="CP159925">
    <property type="protein sequence ID" value="XCO76688.1"/>
    <property type="molecule type" value="Genomic_DNA"/>
</dbReference>
<proteinExistence type="predicted"/>